<gene>
    <name evidence="2" type="primary">INCA1</name>
</gene>
<dbReference type="GeneID" id="112924787"/>
<keyword evidence="1" id="KW-1185">Reference proteome</keyword>
<dbReference type="PRINTS" id="PR02102">
    <property type="entry name" value="PROTEININCA1"/>
</dbReference>
<dbReference type="PANTHER" id="PTHR37341:SF1">
    <property type="entry name" value="PROTEIN INCA1"/>
    <property type="match status" value="1"/>
</dbReference>
<proteinExistence type="predicted"/>
<organism evidence="1 2">
    <name type="scientific">Vulpes vulpes</name>
    <name type="common">Red fox</name>
    <dbReference type="NCBI Taxonomy" id="9627"/>
    <lineage>
        <taxon>Eukaryota</taxon>
        <taxon>Metazoa</taxon>
        <taxon>Chordata</taxon>
        <taxon>Craniata</taxon>
        <taxon>Vertebrata</taxon>
        <taxon>Euteleostomi</taxon>
        <taxon>Mammalia</taxon>
        <taxon>Eutheria</taxon>
        <taxon>Laurasiatheria</taxon>
        <taxon>Carnivora</taxon>
        <taxon>Caniformia</taxon>
        <taxon>Canidae</taxon>
        <taxon>Vulpes</taxon>
    </lineage>
</organism>
<accession>A0ABM4Y793</accession>
<protein>
    <submittedName>
        <fullName evidence="2">Protein INCA1 isoform X1</fullName>
    </submittedName>
</protein>
<dbReference type="RefSeq" id="XP_072586150.1">
    <property type="nucleotide sequence ID" value="XM_072730049.1"/>
</dbReference>
<name>A0ABM4Y793_VULVU</name>
<dbReference type="Pfam" id="PF15142">
    <property type="entry name" value="INCA1"/>
    <property type="match status" value="1"/>
</dbReference>
<dbReference type="InterPro" id="IPR026238">
    <property type="entry name" value="INCA1"/>
</dbReference>
<evidence type="ECO:0000313" key="1">
    <source>
        <dbReference type="Proteomes" id="UP001652641"/>
    </source>
</evidence>
<reference evidence="2" key="1">
    <citation type="submission" date="2025-08" db="UniProtKB">
        <authorList>
            <consortium name="RefSeq"/>
        </authorList>
    </citation>
    <scope>IDENTIFICATION</scope>
    <source>
        <tissue evidence="2">Cell line</tissue>
    </source>
</reference>
<evidence type="ECO:0000313" key="2">
    <source>
        <dbReference type="RefSeq" id="XP_072586150.1"/>
    </source>
</evidence>
<sequence length="302" mass="33591">MCPTLRYLLSSLPFPPNHKPSFQSLDLSRWHIYSCDMSECFIFHYPPPPPAPMRRLGPAPQPGSAVQIQEDGDTLIPFAKCSRVISRYASPGLPPQHVGLMPQRYRDIFWENLSQRPSPTWTEEQYAPPLLRVPACSQPGLNPPEGLPPPEVLCRRKRRRPQVAGMQQGPGCIPARVRAVAYHLEDLRRRQRLINDPHREKKAQWGGSGAACEPLALAEGSYRVPGTSIYQDVEEERAAYPQEEGHPLTTGRPQLVWSPWSPRGQGGSCLPGRLGSLASCTAVTASRQPLCNPWGTAVQSEE</sequence>
<dbReference type="PANTHER" id="PTHR37341">
    <property type="entry name" value="PROTEIN INCA1"/>
    <property type="match status" value="1"/>
</dbReference>
<dbReference type="Proteomes" id="UP001652641">
    <property type="component" value="Chromosome 12"/>
</dbReference>